<sequence>MAGTVAPESSDSSAYLSNRFRRFERYTPPDGALAAVGVVEARRFTPARAATTDPVSVAAAPIDSVMAMPAASVGAGAAAAAEPGRVADPWAARAASAAHARLGQLRQRFRRGELPPLGHLIVRLRLPVPGGYEAPWVLVESWRVPAQLRGRCLNDGVHPTLAHIRMGRASTVELDQVIDWAVVDAGGEIVEGGWSRHLRHAPDLPAAASVSAPVPVPVSVPATHRATGPAS</sequence>
<protein>
    <recommendedName>
        <fullName evidence="3">DUF2314 domain-containing protein</fullName>
    </recommendedName>
</protein>
<dbReference type="EMBL" id="JAEACQ010000166">
    <property type="protein sequence ID" value="MBL7628012.1"/>
    <property type="molecule type" value="Genomic_DNA"/>
</dbReference>
<reference evidence="1" key="1">
    <citation type="submission" date="2020-12" db="EMBL/GenBank/DDBJ databases">
        <title>Genomic characterization of non-nitrogen-fixing Frankia strains.</title>
        <authorList>
            <person name="Carlos-Shanley C."/>
            <person name="Guerra T."/>
            <person name="Hahn D."/>
        </authorList>
    </citation>
    <scope>NUCLEOTIDE SEQUENCE</scope>
    <source>
        <strain evidence="1">CN6</strain>
    </source>
</reference>
<evidence type="ECO:0000313" key="2">
    <source>
        <dbReference type="Proteomes" id="UP000604475"/>
    </source>
</evidence>
<dbReference type="Proteomes" id="UP000604475">
    <property type="component" value="Unassembled WGS sequence"/>
</dbReference>
<dbReference type="AlphaFoldDB" id="A0A937RD05"/>
<evidence type="ECO:0000313" key="1">
    <source>
        <dbReference type="EMBL" id="MBL7628012.1"/>
    </source>
</evidence>
<name>A0A937RD05_9ACTN</name>
<proteinExistence type="predicted"/>
<keyword evidence="2" id="KW-1185">Reference proteome</keyword>
<dbReference type="RefSeq" id="WP_203007623.1">
    <property type="nucleotide sequence ID" value="NZ_JADWYU010000170.1"/>
</dbReference>
<accession>A0A937RD05</accession>
<comment type="caution">
    <text evidence="1">The sequence shown here is derived from an EMBL/GenBank/DDBJ whole genome shotgun (WGS) entry which is preliminary data.</text>
</comment>
<evidence type="ECO:0008006" key="3">
    <source>
        <dbReference type="Google" id="ProtNLM"/>
    </source>
</evidence>
<gene>
    <name evidence="1" type="ORF">I7412_12670</name>
</gene>
<organism evidence="1 2">
    <name type="scientific">Frankia nepalensis</name>
    <dbReference type="NCBI Taxonomy" id="1836974"/>
    <lineage>
        <taxon>Bacteria</taxon>
        <taxon>Bacillati</taxon>
        <taxon>Actinomycetota</taxon>
        <taxon>Actinomycetes</taxon>
        <taxon>Frankiales</taxon>
        <taxon>Frankiaceae</taxon>
        <taxon>Frankia</taxon>
    </lineage>
</organism>